<sequence length="580" mass="68453">MEQQLTDQLKNISGTVRLAQTNDTNGILSFDFQVPKIQFKEQQEVRVKNSQLIVVLDASLNVERTQFQVIKDKLKVFLKFYQKENPDKPNPHILICNEQMIIVRDQYEAALDKVLLKNNLDILNPLKYIQEESNKSVNSELNLMFILQSLNYLDDKAEDLIEKISMSIKNNFKYCCVQLLIISDDCSDKCGLDILHMGTVQGKFLVVPNIISKLYHDDIIYKDLFEEKLYKFMSESFYHTRIKNNAKRNLANDILLSENWIELQILQNELKIRRESAKQKYQQFIDLITQQMKASNQQLHIEEVYKTNDAQESIISVNLVSLYRNFMTELKQAQVNNSGNEEQKEEDKQIPRQDVEELQEDIQVMRQKELENAEVINKKDQLILEFKKQLEDLQIRLRELQKRELEDQILPSILQQLDRQPRQRQDQIKQQQSVMKVAKIAQQQKAYKKDNYTDIDLESQNSDRDFKMPKVNPKLDLVNGKYGKKDIYKKTPQDEFVTDDYDVTRILQPRLANIVSSQKEQLSRYICRNKKQSQIVKDCVKEFKMINQESEKLIKKETWQANIINGQYRGLLSIFTFTNK</sequence>
<proteinExistence type="predicted"/>
<dbReference type="EMBL" id="CCKQ01016767">
    <property type="protein sequence ID" value="CDW88641.1"/>
    <property type="molecule type" value="Genomic_DNA"/>
</dbReference>
<evidence type="ECO:0000256" key="2">
    <source>
        <dbReference type="SAM" id="MobiDB-lite"/>
    </source>
</evidence>
<feature type="region of interest" description="Disordered" evidence="2">
    <location>
        <begin position="335"/>
        <end position="354"/>
    </location>
</feature>
<organism evidence="3 4">
    <name type="scientific">Stylonychia lemnae</name>
    <name type="common">Ciliate</name>
    <dbReference type="NCBI Taxonomy" id="5949"/>
    <lineage>
        <taxon>Eukaryota</taxon>
        <taxon>Sar</taxon>
        <taxon>Alveolata</taxon>
        <taxon>Ciliophora</taxon>
        <taxon>Intramacronucleata</taxon>
        <taxon>Spirotrichea</taxon>
        <taxon>Stichotrichia</taxon>
        <taxon>Sporadotrichida</taxon>
        <taxon>Oxytrichidae</taxon>
        <taxon>Stylonychinae</taxon>
        <taxon>Stylonychia</taxon>
    </lineage>
</organism>
<evidence type="ECO:0000313" key="4">
    <source>
        <dbReference type="Proteomes" id="UP000039865"/>
    </source>
</evidence>
<reference evidence="3 4" key="1">
    <citation type="submission" date="2014-06" db="EMBL/GenBank/DDBJ databases">
        <authorList>
            <person name="Swart Estienne"/>
        </authorList>
    </citation>
    <scope>NUCLEOTIDE SEQUENCE [LARGE SCALE GENOMIC DNA]</scope>
    <source>
        <strain evidence="3 4">130c</strain>
    </source>
</reference>
<keyword evidence="4" id="KW-1185">Reference proteome</keyword>
<feature type="compositionally biased region" description="Basic and acidic residues" evidence="2">
    <location>
        <begin position="341"/>
        <end position="354"/>
    </location>
</feature>
<evidence type="ECO:0000313" key="3">
    <source>
        <dbReference type="EMBL" id="CDW88641.1"/>
    </source>
</evidence>
<dbReference type="AlphaFoldDB" id="A0A078B303"/>
<feature type="coiled-coil region" evidence="1">
    <location>
        <begin position="365"/>
        <end position="403"/>
    </location>
</feature>
<dbReference type="InParanoid" id="A0A078B303"/>
<protein>
    <submittedName>
        <fullName evidence="3">Uncharacterized protein</fullName>
    </submittedName>
</protein>
<evidence type="ECO:0000256" key="1">
    <source>
        <dbReference type="SAM" id="Coils"/>
    </source>
</evidence>
<name>A0A078B303_STYLE</name>
<gene>
    <name evidence="3" type="primary">Contig10117.g10808</name>
    <name evidence="3" type="ORF">STYLEM_17764</name>
</gene>
<keyword evidence="1" id="KW-0175">Coiled coil</keyword>
<dbReference type="Proteomes" id="UP000039865">
    <property type="component" value="Unassembled WGS sequence"/>
</dbReference>
<accession>A0A078B303</accession>